<keyword evidence="5 14" id="KW-0136">Cellulose degradation</keyword>
<comment type="similarity">
    <text evidence="2">Belongs to the glycosyl hydrolase 6 (cellulase B) family.</text>
</comment>
<dbReference type="SUPFAM" id="SSF57180">
    <property type="entry name" value="Cellulose-binding domain"/>
    <property type="match status" value="1"/>
</dbReference>
<dbReference type="InterPro" id="IPR036434">
    <property type="entry name" value="Beta_cellobiohydrolase_sf"/>
</dbReference>
<dbReference type="InterPro" id="IPR001524">
    <property type="entry name" value="Glyco_hydro_6_CS"/>
</dbReference>
<keyword evidence="3 14" id="KW-0732">Signal</keyword>
<keyword evidence="9 14" id="KW-0624">Polysaccharide degradation</keyword>
<evidence type="ECO:0000256" key="7">
    <source>
        <dbReference type="ARBA" id="ARBA00023277"/>
    </source>
</evidence>
<keyword evidence="7 14" id="KW-0119">Carbohydrate metabolism</keyword>
<organism evidence="17">
    <name type="scientific">Talaromyces verruculosus</name>
    <name type="common">Penicillium verruculosum</name>
    <dbReference type="NCBI Taxonomy" id="198730"/>
    <lineage>
        <taxon>Eukaryota</taxon>
        <taxon>Fungi</taxon>
        <taxon>Dikarya</taxon>
        <taxon>Ascomycota</taxon>
        <taxon>Pezizomycotina</taxon>
        <taxon>Eurotiomycetes</taxon>
        <taxon>Eurotiomycetidae</taxon>
        <taxon>Eurotiales</taxon>
        <taxon>Trichocomaceae</taxon>
        <taxon>Talaromyces</taxon>
        <taxon>Talaromyces sect. Talaromyces</taxon>
    </lineage>
</organism>
<feature type="binding site" evidence="11">
    <location>
        <position position="314"/>
    </location>
    <ligand>
        <name>substrate</name>
    </ligand>
</feature>
<dbReference type="FunFam" id="3.20.20.40:FF:000001">
    <property type="entry name" value="Glucanase"/>
    <property type="match status" value="1"/>
</dbReference>
<dbReference type="GO" id="GO:0005576">
    <property type="term" value="C:extracellular region"/>
    <property type="evidence" value="ECO:0007669"/>
    <property type="project" value="InterPro"/>
</dbReference>
<evidence type="ECO:0000256" key="5">
    <source>
        <dbReference type="ARBA" id="ARBA00023001"/>
    </source>
</evidence>
<feature type="domain" description="CBM1" evidence="16">
    <location>
        <begin position="19"/>
        <end position="55"/>
    </location>
</feature>
<protein>
    <recommendedName>
        <fullName evidence="14">Glucanase</fullName>
        <ecNumber evidence="14">3.2.1.-</ecNumber>
    </recommendedName>
</protein>
<comment type="similarity">
    <text evidence="14">Belongs to the glycosyl hydrolase family 6.</text>
</comment>
<feature type="binding site" evidence="11">
    <location>
        <position position="275"/>
    </location>
    <ligand>
        <name>substrate</name>
    </ligand>
</feature>
<evidence type="ECO:0000256" key="13">
    <source>
        <dbReference type="PROSITE-ProRule" id="PRU10057"/>
    </source>
</evidence>
<feature type="signal peptide" evidence="14">
    <location>
        <begin position="1"/>
        <end position="19"/>
    </location>
</feature>
<evidence type="ECO:0000256" key="15">
    <source>
        <dbReference type="SAM" id="MobiDB-lite"/>
    </source>
</evidence>
<evidence type="ECO:0000256" key="8">
    <source>
        <dbReference type="ARBA" id="ARBA00023295"/>
    </source>
</evidence>
<feature type="active site" evidence="12">
    <location>
        <position position="184"/>
    </location>
</feature>
<dbReference type="GO" id="GO:0016162">
    <property type="term" value="F:cellulose 1,4-beta-cellobiosidase activity"/>
    <property type="evidence" value="ECO:0007669"/>
    <property type="project" value="UniProtKB-EC"/>
</dbReference>
<evidence type="ECO:0000256" key="2">
    <source>
        <dbReference type="ARBA" id="ARBA00010533"/>
    </source>
</evidence>
<evidence type="ECO:0000313" key="17">
    <source>
        <dbReference type="EMBL" id="APE61639.1"/>
    </source>
</evidence>
<evidence type="ECO:0000256" key="9">
    <source>
        <dbReference type="ARBA" id="ARBA00023326"/>
    </source>
</evidence>
<dbReference type="GO" id="GO:0030248">
    <property type="term" value="F:cellulose binding"/>
    <property type="evidence" value="ECO:0007669"/>
    <property type="project" value="InterPro"/>
</dbReference>
<feature type="region of interest" description="Disordered" evidence="15">
    <location>
        <begin position="66"/>
        <end position="88"/>
    </location>
</feature>
<dbReference type="PANTHER" id="PTHR34876:SF4">
    <property type="entry name" value="1,4-BETA-D-GLUCAN CELLOBIOHYDROLASE C-RELATED"/>
    <property type="match status" value="1"/>
</dbReference>
<dbReference type="SMR" id="A0A1L2TQP9"/>
<feature type="active site" description="Proton donor" evidence="10 13">
    <location>
        <position position="230"/>
    </location>
</feature>
<evidence type="ECO:0000256" key="3">
    <source>
        <dbReference type="ARBA" id="ARBA00022729"/>
    </source>
</evidence>
<evidence type="ECO:0000256" key="12">
    <source>
        <dbReference type="PROSITE-ProRule" id="PRU10056"/>
    </source>
</evidence>
<keyword evidence="6" id="KW-1015">Disulfide bond</keyword>
<dbReference type="EC" id="3.2.1.-" evidence="14"/>
<dbReference type="PRINTS" id="PR00733">
    <property type="entry name" value="GLHYDRLASE6"/>
</dbReference>
<proteinExistence type="inferred from homology"/>
<evidence type="ECO:0000256" key="1">
    <source>
        <dbReference type="ARBA" id="ARBA00001641"/>
    </source>
</evidence>
<dbReference type="Pfam" id="PF01341">
    <property type="entry name" value="Glyco_hydro_6"/>
    <property type="match status" value="1"/>
</dbReference>
<keyword evidence="4 14" id="KW-0378">Hydrolase</keyword>
<gene>
    <name evidence="17" type="primary">cbhII</name>
</gene>
<dbReference type="PROSITE" id="PS00656">
    <property type="entry name" value="GLYCOSYL_HYDROL_F6_2"/>
    <property type="match status" value="1"/>
</dbReference>
<feature type="binding site" evidence="11">
    <location>
        <position position="142"/>
    </location>
    <ligand>
        <name>substrate</name>
    </ligand>
</feature>
<evidence type="ECO:0000256" key="11">
    <source>
        <dbReference type="PIRSR" id="PIRSR001100-2"/>
    </source>
</evidence>
<keyword evidence="8 14" id="KW-0326">Glycosidase</keyword>
<feature type="binding site" evidence="11">
    <location>
        <position position="408"/>
    </location>
    <ligand>
        <name>substrate</name>
    </ligand>
</feature>
<feature type="binding site" evidence="11">
    <location>
        <position position="404"/>
    </location>
    <ligand>
        <name>substrate</name>
    </ligand>
</feature>
<feature type="chain" id="PRO_5011835029" description="Glucanase" evidence="14">
    <location>
        <begin position="20"/>
        <end position="456"/>
    </location>
</feature>
<dbReference type="SMART" id="SM00236">
    <property type="entry name" value="fCBD"/>
    <property type="match status" value="1"/>
</dbReference>
<dbReference type="EMBL" id="KX757068">
    <property type="protein sequence ID" value="APE61639.1"/>
    <property type="molecule type" value="Genomic_DNA"/>
</dbReference>
<dbReference type="PIRSF" id="PIRSF001100">
    <property type="entry name" value="Beta_cellobiohydrolase"/>
    <property type="match status" value="1"/>
</dbReference>
<feature type="binding site" evidence="11">
    <location>
        <position position="144"/>
    </location>
    <ligand>
        <name>substrate</name>
    </ligand>
</feature>
<sequence length="456" mass="47645">MLRYLSIVAAAAILTGVEAQQSVWGQCGGQSWTGATSCAAGSTCSILNPYYAQCIPATATSTTLATSTSSTSVGTTSPPTTTTTKATTTATTAAASGNPFSGYQLYANPYYSSEVHTLAIPSLTGTLAAAATKAAQIPSFVWLDTAAKVPTMGTYLANIQAANKAGASPPIAGIFVVYDLPDRDCAAAASNGEYTVANNGVANYKAYIDSIVAQLKAYPDVHTILIIEPDSLANMVTNLSTAKCSEAQSAYYECVNYALINLNLANVAMYLDAGHAGWLGWSANLTPAAQLFATVYKNASAPAALRGLATNVANYNAWSISSPPSYTSGDSNYDEQLYINALSPLLTANGWPNAHFIMDTSRNGVQPTKQQAWGDWCNVIGTGFGVPFTTNTGDALEDAFVWVKPGGESDGTSNSSSTRYDYHCGYSDALQPAPEAGTWFQAYFAQLLTNANPALA</sequence>
<comment type="catalytic activity">
    <reaction evidence="1">
        <text>Hydrolysis of (1-&gt;4)-beta-D-glucosidic linkages in cellulose and cellotetraose, releasing cellobiose from the non-reducing ends of the chains.</text>
        <dbReference type="EC" id="3.2.1.91"/>
    </reaction>
</comment>
<evidence type="ECO:0000259" key="16">
    <source>
        <dbReference type="PROSITE" id="PS51164"/>
    </source>
</evidence>
<dbReference type="PROSITE" id="PS00655">
    <property type="entry name" value="GLYCOSYL_HYDROL_F6_1"/>
    <property type="match status" value="1"/>
</dbReference>
<dbReference type="PANTHER" id="PTHR34876">
    <property type="match status" value="1"/>
</dbReference>
<dbReference type="InterPro" id="IPR016288">
    <property type="entry name" value="Beta_cellobiohydrolase"/>
</dbReference>
<dbReference type="PROSITE" id="PS51164">
    <property type="entry name" value="CBM1_2"/>
    <property type="match status" value="1"/>
</dbReference>
<dbReference type="InterPro" id="IPR000254">
    <property type="entry name" value="CBD"/>
</dbReference>
<evidence type="ECO:0000256" key="10">
    <source>
        <dbReference type="PIRSR" id="PIRSR001100-1"/>
    </source>
</evidence>
<dbReference type="InterPro" id="IPR035971">
    <property type="entry name" value="CBD_sf"/>
</dbReference>
<dbReference type="AlphaFoldDB" id="A0A1L2TQP9"/>
<reference evidence="17" key="1">
    <citation type="journal article" date="2016" name="Biochimie">
        <title>N-Linked glycans are an important component of the processive machinery of cellobiohydrolases.</title>
        <authorList>
            <person name="Gusakov A.V."/>
            <person name="Dotsenko A.S."/>
            <person name="Rozhkova A.M."/>
            <person name="Sinitsyn A.P."/>
        </authorList>
    </citation>
    <scope>NUCLEOTIDE SEQUENCE</scope>
</reference>
<dbReference type="Gene3D" id="3.20.20.40">
    <property type="entry name" value="1, 4-beta cellobiohydrolase"/>
    <property type="match status" value="1"/>
</dbReference>
<dbReference type="SUPFAM" id="SSF51989">
    <property type="entry name" value="Glycosyl hydrolases family 6, cellulases"/>
    <property type="match status" value="1"/>
</dbReference>
<dbReference type="Pfam" id="PF00734">
    <property type="entry name" value="CBM_1"/>
    <property type="match status" value="1"/>
</dbReference>
<name>A0A1L2TQP9_TALVE</name>
<evidence type="ECO:0000256" key="6">
    <source>
        <dbReference type="ARBA" id="ARBA00023157"/>
    </source>
</evidence>
<dbReference type="PROSITE" id="PS00562">
    <property type="entry name" value="CBM1_1"/>
    <property type="match status" value="1"/>
</dbReference>
<accession>A0A1L2TQP9</accession>
<feature type="binding site" evidence="11">
    <location>
        <position position="278"/>
    </location>
    <ligand>
        <name>substrate</name>
    </ligand>
</feature>
<feature type="binding site" evidence="11">
    <location>
        <position position="376"/>
    </location>
    <ligand>
        <name>substrate</name>
    </ligand>
</feature>
<evidence type="ECO:0000256" key="14">
    <source>
        <dbReference type="RuleBase" id="RU361186"/>
    </source>
</evidence>
<feature type="active site" description="Proton acceptor" evidence="10">
    <location>
        <position position="410"/>
    </location>
</feature>
<evidence type="ECO:0000256" key="4">
    <source>
        <dbReference type="ARBA" id="ARBA00022801"/>
    </source>
</evidence>
<dbReference type="GO" id="GO:0030245">
    <property type="term" value="P:cellulose catabolic process"/>
    <property type="evidence" value="ECO:0007669"/>
    <property type="project" value="UniProtKB-KW"/>
</dbReference>